<dbReference type="PANTHER" id="PTHR14464">
    <property type="entry name" value="EXONUCLEASE V"/>
    <property type="match status" value="1"/>
</dbReference>
<evidence type="ECO:0000256" key="4">
    <source>
        <dbReference type="ARBA" id="ARBA00022485"/>
    </source>
</evidence>
<evidence type="ECO:0000313" key="8">
    <source>
        <dbReference type="Proteomes" id="UP000799441"/>
    </source>
</evidence>
<dbReference type="PANTHER" id="PTHR14464:SF4">
    <property type="entry name" value="EXONUCLEASE V"/>
    <property type="match status" value="1"/>
</dbReference>
<name>A0A9P4UQB4_9PEZI</name>
<keyword evidence="4" id="KW-0004">4Fe-4S</keyword>
<keyword evidence="4" id="KW-0408">Iron</keyword>
<organism evidence="7 8">
    <name type="scientific">Polychaeton citri CBS 116435</name>
    <dbReference type="NCBI Taxonomy" id="1314669"/>
    <lineage>
        <taxon>Eukaryota</taxon>
        <taxon>Fungi</taxon>
        <taxon>Dikarya</taxon>
        <taxon>Ascomycota</taxon>
        <taxon>Pezizomycotina</taxon>
        <taxon>Dothideomycetes</taxon>
        <taxon>Dothideomycetidae</taxon>
        <taxon>Capnodiales</taxon>
        <taxon>Capnodiaceae</taxon>
        <taxon>Polychaeton</taxon>
    </lineage>
</organism>
<dbReference type="GO" id="GO:0005739">
    <property type="term" value="C:mitochondrion"/>
    <property type="evidence" value="ECO:0007669"/>
    <property type="project" value="TreeGrafter"/>
</dbReference>
<dbReference type="AlphaFoldDB" id="A0A9P4UQB4"/>
<dbReference type="GO" id="GO:0005634">
    <property type="term" value="C:nucleus"/>
    <property type="evidence" value="ECO:0007669"/>
    <property type="project" value="TreeGrafter"/>
</dbReference>
<evidence type="ECO:0000256" key="6">
    <source>
        <dbReference type="ARBA" id="ARBA00022839"/>
    </source>
</evidence>
<evidence type="ECO:0008006" key="9">
    <source>
        <dbReference type="Google" id="ProtNLM"/>
    </source>
</evidence>
<comment type="similarity">
    <text evidence="2">Belongs to the EXO5 family.</text>
</comment>
<proteinExistence type="inferred from homology"/>
<evidence type="ECO:0000313" key="7">
    <source>
        <dbReference type="EMBL" id="KAF2724347.1"/>
    </source>
</evidence>
<evidence type="ECO:0000256" key="3">
    <source>
        <dbReference type="ARBA" id="ARBA00011245"/>
    </source>
</evidence>
<gene>
    <name evidence="7" type="ORF">K431DRAFT_156576</name>
</gene>
<sequence>MSLLSGERLRAFQSCTSRSSRDLLMRTRAHWTPKSPKIQAGSLQLRWSTTSRIDTLSPRFTAQSNGEEVRLYNKGLLFVPAEDGHDSRSPLERFRKPPRKPLSVTDLVSPAWCELQYWYSLTKYGRVRRTAAMKEGSKVHKTLEEQIHAEVPIEIITREDAFGLKIWNVIQGLRTLRATGMTRELEIWGLVEEVRGQLQQPQSQGHPVEHKNSDFVDAGQKTLAEYFKSSQGGTPLESGGLEWLGSLQNKQKTFYIIDIKTRQSRSLPSKPSQLRPTAMQLMLYHSLFAKLASDSVEANMIFDRYDLEAKQVFSDTFIAQISSFDSNFSTDANDDDDFAHLELPQDTISEIVEHNTLTKLWSLLTMEFQKTIPNPATSISPMLTAEFRSPGSGRLIGKRLFPFESAQLDLYTKNEMQWWRGEREAKGVDVEEAFKCRICEFAEDCTWRTEKVEKAISESRRKAELKGSRKRSAV</sequence>
<keyword evidence="6" id="KW-0269">Exonuclease</keyword>
<reference evidence="7" key="1">
    <citation type="journal article" date="2020" name="Stud. Mycol.">
        <title>101 Dothideomycetes genomes: a test case for predicting lifestyles and emergence of pathogens.</title>
        <authorList>
            <person name="Haridas S."/>
            <person name="Albert R."/>
            <person name="Binder M."/>
            <person name="Bloem J."/>
            <person name="Labutti K."/>
            <person name="Salamov A."/>
            <person name="Andreopoulos B."/>
            <person name="Baker S."/>
            <person name="Barry K."/>
            <person name="Bills G."/>
            <person name="Bluhm B."/>
            <person name="Cannon C."/>
            <person name="Castanera R."/>
            <person name="Culley D."/>
            <person name="Daum C."/>
            <person name="Ezra D."/>
            <person name="Gonzalez J."/>
            <person name="Henrissat B."/>
            <person name="Kuo A."/>
            <person name="Liang C."/>
            <person name="Lipzen A."/>
            <person name="Lutzoni F."/>
            <person name="Magnuson J."/>
            <person name="Mondo S."/>
            <person name="Nolan M."/>
            <person name="Ohm R."/>
            <person name="Pangilinan J."/>
            <person name="Park H.-J."/>
            <person name="Ramirez L."/>
            <person name="Alfaro M."/>
            <person name="Sun H."/>
            <person name="Tritt A."/>
            <person name="Yoshinaga Y."/>
            <person name="Zwiers L.-H."/>
            <person name="Turgeon B."/>
            <person name="Goodwin S."/>
            <person name="Spatafora J."/>
            <person name="Crous P."/>
            <person name="Grigoriev I."/>
        </authorList>
    </citation>
    <scope>NUCLEOTIDE SEQUENCE</scope>
    <source>
        <strain evidence="7">CBS 116435</strain>
    </source>
</reference>
<dbReference type="EMBL" id="MU003772">
    <property type="protein sequence ID" value="KAF2724347.1"/>
    <property type="molecule type" value="Genomic_DNA"/>
</dbReference>
<accession>A0A9P4UQB4</accession>
<dbReference type="GO" id="GO:0051539">
    <property type="term" value="F:4 iron, 4 sulfur cluster binding"/>
    <property type="evidence" value="ECO:0007669"/>
    <property type="project" value="UniProtKB-KW"/>
</dbReference>
<comment type="caution">
    <text evidence="7">The sequence shown here is derived from an EMBL/GenBank/DDBJ whole genome shotgun (WGS) entry which is preliminary data.</text>
</comment>
<evidence type="ECO:0000256" key="5">
    <source>
        <dbReference type="ARBA" id="ARBA00022722"/>
    </source>
</evidence>
<dbReference type="Proteomes" id="UP000799441">
    <property type="component" value="Unassembled WGS sequence"/>
</dbReference>
<dbReference type="InterPro" id="IPR019190">
    <property type="entry name" value="EXOV"/>
</dbReference>
<keyword evidence="5" id="KW-0540">Nuclease</keyword>
<comment type="cofactor">
    <cofactor evidence="1">
        <name>[4Fe-4S] cluster</name>
        <dbReference type="ChEBI" id="CHEBI:49883"/>
    </cofactor>
</comment>
<keyword evidence="4" id="KW-0479">Metal-binding</keyword>
<dbReference type="GO" id="GO:0045145">
    <property type="term" value="F:single-stranded DNA 5'-3' DNA exonuclease activity"/>
    <property type="evidence" value="ECO:0007669"/>
    <property type="project" value="InterPro"/>
</dbReference>
<comment type="subunit">
    <text evidence="3">Monomer.</text>
</comment>
<keyword evidence="4" id="KW-0411">Iron-sulfur</keyword>
<protein>
    <recommendedName>
        <fullName evidence="9">Exonuclease V</fullName>
    </recommendedName>
</protein>
<evidence type="ECO:0000256" key="2">
    <source>
        <dbReference type="ARBA" id="ARBA00009797"/>
    </source>
</evidence>
<evidence type="ECO:0000256" key="1">
    <source>
        <dbReference type="ARBA" id="ARBA00001966"/>
    </source>
</evidence>
<keyword evidence="8" id="KW-1185">Reference proteome</keyword>
<keyword evidence="6" id="KW-0378">Hydrolase</keyword>
<dbReference type="OrthoDB" id="354769at2759"/>
<dbReference type="Pfam" id="PF09810">
    <property type="entry name" value="Exo5"/>
    <property type="match status" value="1"/>
</dbReference>
<dbReference type="GO" id="GO:0036297">
    <property type="term" value="P:interstrand cross-link repair"/>
    <property type="evidence" value="ECO:0007669"/>
    <property type="project" value="TreeGrafter"/>
</dbReference>